<dbReference type="PANTHER" id="PTHR40037">
    <property type="entry name" value="PHOSPHOESTERASE YJCG-RELATED"/>
    <property type="match status" value="1"/>
</dbReference>
<sequence length="177" mass="20176">MKIAMKFFVGHIIEGEAGIYHEKITRTISEKFGTAPIHLKLPPHITIVPPFEWQDERQVKEALKDAASDSVGGSFNMAGFDHFSTGTIFVAVVPSLSMQNTFQIINNRFRIFNDYNMRGRNYIPHAAVARFLTGGQFSAIWDFLEDEDPVFRSEFNKVTLFGRMPGGWEILSEEMLR</sequence>
<evidence type="ECO:0000313" key="2">
    <source>
        <dbReference type="Proteomes" id="UP000177130"/>
    </source>
</evidence>
<comment type="caution">
    <text evidence="1">The sequence shown here is derived from an EMBL/GenBank/DDBJ whole genome shotgun (WGS) entry which is preliminary data.</text>
</comment>
<organism evidence="1 2">
    <name type="scientific">Candidatus Taylorbacteria bacterium RIFCSPHIGHO2_02_FULL_43_32b</name>
    <dbReference type="NCBI Taxonomy" id="1802306"/>
    <lineage>
        <taxon>Bacteria</taxon>
        <taxon>Candidatus Tayloriibacteriota</taxon>
    </lineage>
</organism>
<dbReference type="SUPFAM" id="SSF55144">
    <property type="entry name" value="LigT-like"/>
    <property type="match status" value="1"/>
</dbReference>
<dbReference type="Gene3D" id="3.90.1140.10">
    <property type="entry name" value="Cyclic phosphodiesterase"/>
    <property type="match status" value="1"/>
</dbReference>
<evidence type="ECO:0000313" key="1">
    <source>
        <dbReference type="EMBL" id="OHA23508.1"/>
    </source>
</evidence>
<dbReference type="EMBL" id="MHRK01000032">
    <property type="protein sequence ID" value="OHA23508.1"/>
    <property type="molecule type" value="Genomic_DNA"/>
</dbReference>
<protein>
    <recommendedName>
        <fullName evidence="3">2'-5' RNA ligase</fullName>
    </recommendedName>
</protein>
<dbReference type="Pfam" id="PF13563">
    <property type="entry name" value="2_5_RNA_ligase2"/>
    <property type="match status" value="1"/>
</dbReference>
<reference evidence="1 2" key="1">
    <citation type="journal article" date="2016" name="Nat. Commun.">
        <title>Thousands of microbial genomes shed light on interconnected biogeochemical processes in an aquifer system.</title>
        <authorList>
            <person name="Anantharaman K."/>
            <person name="Brown C.T."/>
            <person name="Hug L.A."/>
            <person name="Sharon I."/>
            <person name="Castelle C.J."/>
            <person name="Probst A.J."/>
            <person name="Thomas B.C."/>
            <person name="Singh A."/>
            <person name="Wilkins M.J."/>
            <person name="Karaoz U."/>
            <person name="Brodie E.L."/>
            <person name="Williams K.H."/>
            <person name="Hubbard S.S."/>
            <person name="Banfield J.F."/>
        </authorList>
    </citation>
    <scope>NUCLEOTIDE SEQUENCE [LARGE SCALE GENOMIC DNA]</scope>
</reference>
<accession>A0A1G2MI06</accession>
<dbReference type="AlphaFoldDB" id="A0A1G2MI06"/>
<dbReference type="PANTHER" id="PTHR40037:SF1">
    <property type="entry name" value="PHOSPHOESTERASE SAOUHSC_00951-RELATED"/>
    <property type="match status" value="1"/>
</dbReference>
<dbReference type="Proteomes" id="UP000177130">
    <property type="component" value="Unassembled WGS sequence"/>
</dbReference>
<proteinExistence type="predicted"/>
<gene>
    <name evidence="1" type="ORF">A3C72_00495</name>
</gene>
<evidence type="ECO:0008006" key="3">
    <source>
        <dbReference type="Google" id="ProtNLM"/>
    </source>
</evidence>
<dbReference type="STRING" id="1802306.A3C72_00495"/>
<dbReference type="InterPro" id="IPR050580">
    <property type="entry name" value="2H_phosphoesterase_YjcG-like"/>
</dbReference>
<dbReference type="InterPro" id="IPR009097">
    <property type="entry name" value="Cyclic_Pdiesterase"/>
</dbReference>
<name>A0A1G2MI06_9BACT</name>